<protein>
    <submittedName>
        <fullName evidence="6">P-loop containing nucleoside triphosphate hydrolase protein</fullName>
    </submittedName>
</protein>
<feature type="compositionally biased region" description="Polar residues" evidence="4">
    <location>
        <begin position="94"/>
        <end position="130"/>
    </location>
</feature>
<keyword evidence="6" id="KW-0378">Hydrolase</keyword>
<dbReference type="EMBL" id="KZ819204">
    <property type="protein sequence ID" value="PWY97607.1"/>
    <property type="molecule type" value="Genomic_DNA"/>
</dbReference>
<keyword evidence="3" id="KW-0067">ATP-binding</keyword>
<dbReference type="SMART" id="SM00382">
    <property type="entry name" value="AAA"/>
    <property type="match status" value="2"/>
</dbReference>
<name>A0A317XIG0_9BASI</name>
<sequence>MVEADISPFLATIPPSVLATAKALKTYPKIETVLKAFVSSSRDSEANTTLEKKLRPLLTDAGVGKKQVAEIVEACMAVSVLAPTEQEPKAAMPFQSTSPATQNGKPDASSARSDAGATTTDVASETTDQVASTSTAATSAASLDKRADKKAKKASRIATKKSAASSDDELASAVNADLYLNNPDPKVRMIQALSQESRFHLDTTDNESLEIDLKTVSLTLAGQDLLIDSHLRLKTGVHYGLVGRNGTGKSTLMTAIGEKLVPGLPRNMKILFVSQLTTARAAEDEADSSVLNVVVRSDAERSRAVDESTLLNQVLETQDEEKVRDAVLQLKFERATERLREARKIAVKWSGAKGAWARKDLISAEREYEAAEQQKKSPPAVTPDTNGQWSTEAAQLLLESQSHLEIVDANSTEARAQKILHGLGFSPERIAGPYSALSGGWRSRATLASALLQPAHILLLDEPVNYLDLPAVLFVQEFIKSIEHTVVVVSHDREFLDAVADELIILRKQSLTYFDGNLTTYERESRLKRNYALRQQELLDKKKAQVQKSIAEASKQAKKSGDDNKMRMVKSRQRKLDDRWGVEVNAKGHRFKLNRDMAGYYLGSRSGPEIEDLDSSIRFTFPDPEELRFPGSLAHMDKVSVRYPGAKKETIKDITLTIGPGERVGIVGPNGHGKTTLLNAMVGKLTPSSGSIERHSRATFGIYAQHTLEMLADEKVTALAHFLARFPDAGEAQARSFLGQLGLKGRTADTVLLTGLSGGQLVRLGLAEVMWTSPDLVILDEVTTHLDSDTIDALVEALRVYTGAIVLVSHDRYAVKRIIELAKDAVATDQDDEDDADPEDDVDPDLKTAAKEPGRTFLLKNGTIKLLAGGMDDYANEVVKQVASQL</sequence>
<keyword evidence="1" id="KW-0677">Repeat</keyword>
<dbReference type="PROSITE" id="PS00211">
    <property type="entry name" value="ABC_TRANSPORTER_1"/>
    <property type="match status" value="2"/>
</dbReference>
<evidence type="ECO:0000313" key="6">
    <source>
        <dbReference type="EMBL" id="PWY97607.1"/>
    </source>
</evidence>
<feature type="compositionally biased region" description="Acidic residues" evidence="4">
    <location>
        <begin position="829"/>
        <end position="843"/>
    </location>
</feature>
<dbReference type="Gene3D" id="3.40.50.300">
    <property type="entry name" value="P-loop containing nucleotide triphosphate hydrolases"/>
    <property type="match status" value="3"/>
</dbReference>
<dbReference type="Proteomes" id="UP000246740">
    <property type="component" value="Unassembled WGS sequence"/>
</dbReference>
<feature type="domain" description="ABC transporter" evidence="5">
    <location>
        <begin position="634"/>
        <end position="886"/>
    </location>
</feature>
<organism evidence="6 7">
    <name type="scientific">Testicularia cyperi</name>
    <dbReference type="NCBI Taxonomy" id="1882483"/>
    <lineage>
        <taxon>Eukaryota</taxon>
        <taxon>Fungi</taxon>
        <taxon>Dikarya</taxon>
        <taxon>Basidiomycota</taxon>
        <taxon>Ustilaginomycotina</taxon>
        <taxon>Ustilaginomycetes</taxon>
        <taxon>Ustilaginales</taxon>
        <taxon>Anthracoideaceae</taxon>
        <taxon>Testicularia</taxon>
    </lineage>
</organism>
<keyword evidence="2" id="KW-0547">Nucleotide-binding</keyword>
<dbReference type="InterPro" id="IPR003439">
    <property type="entry name" value="ABC_transporter-like_ATP-bd"/>
</dbReference>
<feature type="domain" description="ABC transporter" evidence="5">
    <location>
        <begin position="211"/>
        <end position="533"/>
    </location>
</feature>
<feature type="region of interest" description="Disordered" evidence="4">
    <location>
        <begin position="89"/>
        <end position="166"/>
    </location>
</feature>
<dbReference type="GO" id="GO:0016887">
    <property type="term" value="F:ATP hydrolysis activity"/>
    <property type="evidence" value="ECO:0007669"/>
    <property type="project" value="InterPro"/>
</dbReference>
<dbReference type="InterPro" id="IPR017871">
    <property type="entry name" value="ABC_transporter-like_CS"/>
</dbReference>
<dbReference type="AlphaFoldDB" id="A0A317XIG0"/>
<dbReference type="STRING" id="1882483.A0A317XIG0"/>
<evidence type="ECO:0000256" key="2">
    <source>
        <dbReference type="ARBA" id="ARBA00022741"/>
    </source>
</evidence>
<dbReference type="InterPro" id="IPR050611">
    <property type="entry name" value="ABCF"/>
</dbReference>
<dbReference type="GO" id="GO:0005524">
    <property type="term" value="F:ATP binding"/>
    <property type="evidence" value="ECO:0007669"/>
    <property type="project" value="UniProtKB-KW"/>
</dbReference>
<dbReference type="PANTHER" id="PTHR19211">
    <property type="entry name" value="ATP-BINDING TRANSPORT PROTEIN-RELATED"/>
    <property type="match status" value="1"/>
</dbReference>
<evidence type="ECO:0000313" key="7">
    <source>
        <dbReference type="Proteomes" id="UP000246740"/>
    </source>
</evidence>
<evidence type="ECO:0000256" key="3">
    <source>
        <dbReference type="ARBA" id="ARBA00022840"/>
    </source>
</evidence>
<dbReference type="Pfam" id="PF00005">
    <property type="entry name" value="ABC_tran"/>
    <property type="match status" value="2"/>
</dbReference>
<reference evidence="6 7" key="1">
    <citation type="journal article" date="2018" name="Mol. Biol. Evol.">
        <title>Broad Genomic Sampling Reveals a Smut Pathogenic Ancestry of the Fungal Clade Ustilaginomycotina.</title>
        <authorList>
            <person name="Kijpornyongpan T."/>
            <person name="Mondo S.J."/>
            <person name="Barry K."/>
            <person name="Sandor L."/>
            <person name="Lee J."/>
            <person name="Lipzen A."/>
            <person name="Pangilinan J."/>
            <person name="LaButti K."/>
            <person name="Hainaut M."/>
            <person name="Henrissat B."/>
            <person name="Grigoriev I.V."/>
            <person name="Spatafora J.W."/>
            <person name="Aime M.C."/>
        </authorList>
    </citation>
    <scope>NUCLEOTIDE SEQUENCE [LARGE SCALE GENOMIC DNA]</scope>
    <source>
        <strain evidence="6 7">MCA 3645</strain>
    </source>
</reference>
<feature type="compositionally biased region" description="Basic residues" evidence="4">
    <location>
        <begin position="148"/>
        <end position="159"/>
    </location>
</feature>
<dbReference type="PANTHER" id="PTHR19211:SF135">
    <property type="entry name" value="ATPASE, PUTATIVE (AFU_ORTHOLOGUE AFUA_1G16440)-RELATED"/>
    <property type="match status" value="1"/>
</dbReference>
<keyword evidence="7" id="KW-1185">Reference proteome</keyword>
<dbReference type="CDD" id="cd03221">
    <property type="entry name" value="ABCF_EF-3"/>
    <property type="match status" value="1"/>
</dbReference>
<dbReference type="InParanoid" id="A0A317XIG0"/>
<dbReference type="SUPFAM" id="SSF52540">
    <property type="entry name" value="P-loop containing nucleoside triphosphate hydrolases"/>
    <property type="match status" value="2"/>
</dbReference>
<gene>
    <name evidence="6" type="ORF">BCV70DRAFT_202668</name>
</gene>
<accession>A0A317XIG0</accession>
<dbReference type="OrthoDB" id="2110130at2759"/>
<feature type="region of interest" description="Disordered" evidence="4">
    <location>
        <begin position="828"/>
        <end position="848"/>
    </location>
</feature>
<evidence type="ECO:0000259" key="5">
    <source>
        <dbReference type="PROSITE" id="PS50893"/>
    </source>
</evidence>
<proteinExistence type="predicted"/>
<dbReference type="InterPro" id="IPR003593">
    <property type="entry name" value="AAA+_ATPase"/>
</dbReference>
<feature type="compositionally biased region" description="Low complexity" evidence="4">
    <location>
        <begin position="131"/>
        <end position="142"/>
    </location>
</feature>
<evidence type="ECO:0000256" key="4">
    <source>
        <dbReference type="SAM" id="MobiDB-lite"/>
    </source>
</evidence>
<dbReference type="PROSITE" id="PS50893">
    <property type="entry name" value="ABC_TRANSPORTER_2"/>
    <property type="match status" value="2"/>
</dbReference>
<dbReference type="InterPro" id="IPR027417">
    <property type="entry name" value="P-loop_NTPase"/>
</dbReference>
<evidence type="ECO:0000256" key="1">
    <source>
        <dbReference type="ARBA" id="ARBA00022737"/>
    </source>
</evidence>